<dbReference type="PIRSF" id="PIRSF028205">
    <property type="entry name" value="UCP028205"/>
    <property type="match status" value="1"/>
</dbReference>
<dbReference type="Gene3D" id="2.50.20.10">
    <property type="entry name" value="Lipoprotein localisation LolA/LolB/LppX"/>
    <property type="match status" value="1"/>
</dbReference>
<dbReference type="InterPro" id="IPR011220">
    <property type="entry name" value="UCP028205"/>
</dbReference>
<dbReference type="InterPro" id="IPR033399">
    <property type="entry name" value="TP_0789-like"/>
</dbReference>
<evidence type="ECO:0000256" key="1">
    <source>
        <dbReference type="SAM" id="SignalP"/>
    </source>
</evidence>
<keyword evidence="1" id="KW-0732">Signal</keyword>
<name>A0ABV6BFY9_9GAMM</name>
<dbReference type="CDD" id="cd16329">
    <property type="entry name" value="LolA_like"/>
    <property type="match status" value="1"/>
</dbReference>
<feature type="signal peptide" evidence="1">
    <location>
        <begin position="1"/>
        <end position="30"/>
    </location>
</feature>
<gene>
    <name evidence="3" type="ORF">ACFFJP_15925</name>
</gene>
<sequence length="254" mass="28294">MTQKLNTFSRLTTLIPTLLLLGSALNVSVAAELPLPQAQQYLATAEQFRGPQQSFVLQGRIETIKAGRSEKMQPYQLLSGEDRKSLVIFTGGTSQGQKVLLQDQQFWLQLPGSRRALRITPLQKLMGEASSGDVATLNWQQDYQLVAADTQSEGIQLSLQAKREGLSYQRIELWVSSTDQFPLRAEFYLPSGKQAKSARFVRSSNSEAPRVVAMELLDRMQSKDVTVLHYDVVTPQTLPARLFNPQALSTVQAI</sequence>
<keyword evidence="4" id="KW-1185">Reference proteome</keyword>
<evidence type="ECO:0000313" key="4">
    <source>
        <dbReference type="Proteomes" id="UP001589813"/>
    </source>
</evidence>
<dbReference type="RefSeq" id="WP_377246315.1">
    <property type="nucleotide sequence ID" value="NZ_JBHLXP010000004.1"/>
</dbReference>
<reference evidence="3 4" key="1">
    <citation type="submission" date="2024-09" db="EMBL/GenBank/DDBJ databases">
        <authorList>
            <person name="Sun Q."/>
            <person name="Mori K."/>
        </authorList>
    </citation>
    <scope>NUCLEOTIDE SEQUENCE [LARGE SCALE GENOMIC DNA]</scope>
    <source>
        <strain evidence="3 4">KCTC 23315</strain>
    </source>
</reference>
<evidence type="ECO:0000259" key="2">
    <source>
        <dbReference type="Pfam" id="PF17131"/>
    </source>
</evidence>
<dbReference type="EMBL" id="JBHLXP010000004">
    <property type="protein sequence ID" value="MFC0049788.1"/>
    <property type="molecule type" value="Genomic_DNA"/>
</dbReference>
<protein>
    <submittedName>
        <fullName evidence="3">Outer membrane lipoprotein-sorting protein</fullName>
    </submittedName>
</protein>
<feature type="domain" description="Uncharacterized protein TP-0789" evidence="2">
    <location>
        <begin position="82"/>
        <end position="249"/>
    </location>
</feature>
<dbReference type="Pfam" id="PF17131">
    <property type="entry name" value="LolA_like"/>
    <property type="match status" value="1"/>
</dbReference>
<comment type="caution">
    <text evidence="3">The sequence shown here is derived from an EMBL/GenBank/DDBJ whole genome shotgun (WGS) entry which is preliminary data.</text>
</comment>
<dbReference type="Proteomes" id="UP001589813">
    <property type="component" value="Unassembled WGS sequence"/>
</dbReference>
<feature type="chain" id="PRO_5046869875" evidence="1">
    <location>
        <begin position="31"/>
        <end position="254"/>
    </location>
</feature>
<accession>A0ABV6BFY9</accession>
<proteinExistence type="predicted"/>
<evidence type="ECO:0000313" key="3">
    <source>
        <dbReference type="EMBL" id="MFC0049788.1"/>
    </source>
</evidence>
<keyword evidence="3" id="KW-0449">Lipoprotein</keyword>
<organism evidence="3 4">
    <name type="scientific">Rheinheimera tilapiae</name>
    <dbReference type="NCBI Taxonomy" id="875043"/>
    <lineage>
        <taxon>Bacteria</taxon>
        <taxon>Pseudomonadati</taxon>
        <taxon>Pseudomonadota</taxon>
        <taxon>Gammaproteobacteria</taxon>
        <taxon>Chromatiales</taxon>
        <taxon>Chromatiaceae</taxon>
        <taxon>Rheinheimera</taxon>
    </lineage>
</organism>